<proteinExistence type="predicted"/>
<dbReference type="RefSeq" id="WP_094495726.1">
    <property type="nucleotide sequence ID" value="NZ_NGNV01000063.1"/>
</dbReference>
<dbReference type="InterPro" id="IPR046687">
    <property type="entry name" value="DUF6557"/>
</dbReference>
<evidence type="ECO:0000313" key="2">
    <source>
        <dbReference type="EMBL" id="OYR89832.1"/>
    </source>
</evidence>
<reference evidence="1 4" key="2">
    <citation type="submission" date="2017-05" db="EMBL/GenBank/DDBJ databases">
        <authorList>
            <person name="Lin X.B."/>
            <person name="Stothard P."/>
            <person name="Tasseva G."/>
            <person name="Walter J."/>
        </authorList>
    </citation>
    <scope>NUCLEOTIDE SEQUENCE [LARGE SCALE GENOMIC DNA]</scope>
    <source>
        <strain evidence="1 4">609u</strain>
    </source>
</reference>
<dbReference type="Pfam" id="PF20194">
    <property type="entry name" value="DUF6557"/>
    <property type="match status" value="1"/>
</dbReference>
<dbReference type="Proteomes" id="UP000216316">
    <property type="component" value="Unassembled WGS sequence"/>
</dbReference>
<name>A0A256LBD3_9LACO</name>
<accession>A0A256LBD3</accession>
<dbReference type="EMBL" id="NGNV01000063">
    <property type="protein sequence ID" value="OYR86931.1"/>
    <property type="molecule type" value="Genomic_DNA"/>
</dbReference>
<comment type="caution">
    <text evidence="2">The sequence shown here is derived from an EMBL/GenBank/DDBJ whole genome shotgun (WGS) entry which is preliminary data.</text>
</comment>
<dbReference type="Proteomes" id="UP000215828">
    <property type="component" value="Unassembled WGS sequence"/>
</dbReference>
<reference evidence="2 3" key="1">
    <citation type="submission" date="2017-04" db="EMBL/GenBank/DDBJ databases">
        <authorList>
            <person name="Afonso C.L."/>
            <person name="Miller P.J."/>
            <person name="Scott M.A."/>
            <person name="Spackman E."/>
            <person name="Goraichik I."/>
            <person name="Dimitrov K.M."/>
            <person name="Suarez D.L."/>
            <person name="Swayne D.E."/>
        </authorList>
    </citation>
    <scope>NUCLEOTIDE SEQUENCE [LARGE SCALE GENOMIC DNA]</scope>
    <source>
        <strain evidence="2 3">609q</strain>
    </source>
</reference>
<gene>
    <name evidence="1" type="ORF">CBF53_10815</name>
    <name evidence="2" type="ORF">CBF70_10675</name>
</gene>
<evidence type="ECO:0000313" key="1">
    <source>
        <dbReference type="EMBL" id="OYR86931.1"/>
    </source>
</evidence>
<dbReference type="EMBL" id="NGNX01000063">
    <property type="protein sequence ID" value="OYR89832.1"/>
    <property type="molecule type" value="Genomic_DNA"/>
</dbReference>
<evidence type="ECO:0000313" key="4">
    <source>
        <dbReference type="Proteomes" id="UP000216316"/>
    </source>
</evidence>
<protein>
    <submittedName>
        <fullName evidence="2">Uncharacterized protein</fullName>
    </submittedName>
</protein>
<evidence type="ECO:0000313" key="3">
    <source>
        <dbReference type="Proteomes" id="UP000215828"/>
    </source>
</evidence>
<keyword evidence="4" id="KW-1185">Reference proteome</keyword>
<organism evidence="2 3">
    <name type="scientific">Lactobacillus taiwanensis</name>
    <dbReference type="NCBI Taxonomy" id="508451"/>
    <lineage>
        <taxon>Bacteria</taxon>
        <taxon>Bacillati</taxon>
        <taxon>Bacillota</taxon>
        <taxon>Bacilli</taxon>
        <taxon>Lactobacillales</taxon>
        <taxon>Lactobacillaceae</taxon>
        <taxon>Lactobacillus</taxon>
    </lineage>
</organism>
<sequence>MIYYVYEYLHDTSLEQYIAVSPLAELREKGAQSSSYGIEYTKQEEILGYYVADTDLTQYYLLDVMVEILWDASFFGIKQENLEDAKQELEKAAKGPYKSFTYEEFEKYIDSLGPRPPKLSRKDKIRKYY</sequence>
<dbReference type="AlphaFoldDB" id="A0A256LBD3"/>
<reference evidence="3 4" key="3">
    <citation type="submission" date="2017-09" db="EMBL/GenBank/DDBJ databases">
        <title>Tripartite evolution among Lactobacillus johnsonii, Lactobacillus taiwanensis, Lactobacillus reuteri and their rodent host.</title>
        <authorList>
            <person name="Wang T."/>
            <person name="Knowles S."/>
            <person name="Cheng C."/>
        </authorList>
    </citation>
    <scope>NUCLEOTIDE SEQUENCE [LARGE SCALE GENOMIC DNA]</scope>
    <source>
        <strain evidence="2 3">609q</strain>
        <strain evidence="1 4">609u</strain>
    </source>
</reference>